<comment type="caution">
    <text evidence="1">The sequence shown here is derived from an EMBL/GenBank/DDBJ whole genome shotgun (WGS) entry which is preliminary data.</text>
</comment>
<keyword evidence="2" id="KW-1185">Reference proteome</keyword>
<proteinExistence type="predicted"/>
<gene>
    <name evidence="1" type="ORF">TPAB3V08_LOCUS11850</name>
</gene>
<name>A0ABN7PCU4_TIMPD</name>
<evidence type="ECO:0000313" key="1">
    <source>
        <dbReference type="EMBL" id="CAG2064906.1"/>
    </source>
</evidence>
<sequence length="114" mass="12732">MRVNGDRAHIADVVYSPRSPVLEKIMNNTATKLGLQGTVLGYSTDHDDPYQWAHCHRSIPMPSERFFLSLLKTNYVFMKLNLAAVFFDESLEGAKKLSKNITVAKSSTNPTSSL</sequence>
<organism evidence="1 2">
    <name type="scientific">Timema podura</name>
    <name type="common">Walking stick</name>
    <dbReference type="NCBI Taxonomy" id="61482"/>
    <lineage>
        <taxon>Eukaryota</taxon>
        <taxon>Metazoa</taxon>
        <taxon>Ecdysozoa</taxon>
        <taxon>Arthropoda</taxon>
        <taxon>Hexapoda</taxon>
        <taxon>Insecta</taxon>
        <taxon>Pterygota</taxon>
        <taxon>Neoptera</taxon>
        <taxon>Polyneoptera</taxon>
        <taxon>Phasmatodea</taxon>
        <taxon>Timematodea</taxon>
        <taxon>Timematoidea</taxon>
        <taxon>Timematidae</taxon>
        <taxon>Timema</taxon>
    </lineage>
</organism>
<dbReference type="Proteomes" id="UP001153148">
    <property type="component" value="Unassembled WGS sequence"/>
</dbReference>
<evidence type="ECO:0000313" key="2">
    <source>
        <dbReference type="Proteomes" id="UP001153148"/>
    </source>
</evidence>
<dbReference type="EMBL" id="CAJPIN010037889">
    <property type="protein sequence ID" value="CAG2064906.1"/>
    <property type="molecule type" value="Genomic_DNA"/>
</dbReference>
<protein>
    <submittedName>
        <fullName evidence="1">Uncharacterized protein</fullName>
    </submittedName>
</protein>
<accession>A0ABN7PCU4</accession>
<reference evidence="1" key="1">
    <citation type="submission" date="2021-03" db="EMBL/GenBank/DDBJ databases">
        <authorList>
            <person name="Tran Van P."/>
        </authorList>
    </citation>
    <scope>NUCLEOTIDE SEQUENCE</scope>
</reference>